<dbReference type="Proteomes" id="UP000236725">
    <property type="component" value="Unassembled WGS sequence"/>
</dbReference>
<comment type="caution">
    <text evidence="1">The sequence shown here is derived from an EMBL/GenBank/DDBJ whole genome shotgun (WGS) entry which is preliminary data.</text>
</comment>
<reference evidence="1 2" key="1">
    <citation type="submission" date="2016-10" db="EMBL/GenBank/DDBJ databases">
        <authorList>
            <person name="Varghese N."/>
            <person name="Submissions S."/>
        </authorList>
    </citation>
    <scope>NUCLEOTIDE SEQUENCE [LARGE SCALE GENOMIC DNA]</scope>
    <source>
        <strain evidence="1 2">DSM 29073</strain>
    </source>
</reference>
<name>A0A8G2FCC3_9BACT</name>
<gene>
    <name evidence="1" type="ORF">SAMN05444001_1291</name>
</gene>
<keyword evidence="2" id="KW-1185">Reference proteome</keyword>
<dbReference type="EMBL" id="FNVS01000029">
    <property type="protein sequence ID" value="SEG28782.1"/>
    <property type="molecule type" value="Genomic_DNA"/>
</dbReference>
<evidence type="ECO:0000313" key="2">
    <source>
        <dbReference type="Proteomes" id="UP000236725"/>
    </source>
</evidence>
<proteinExistence type="predicted"/>
<sequence length="210" mass="23808">YKLSIYRRAHLVVASGIDAVRAMALCKPCVILGDYGLGGMVTPANYDHLQSVSFRGRKGGCFKEMVPLDLLEVEIRKYFTSDSLKSVFEVQKKIFADYGKIIIDKKILEETERIISLSASINKRSERYSLKPRLSSLFALEESDGKQNLMRGFGCFGEIDIEMVSLLKQCDGTLSVLELAERNGYNKEETGILWSNLYELWKEKLILFSP</sequence>
<protein>
    <submittedName>
        <fullName evidence="1">Uncharacterized protein</fullName>
    </submittedName>
</protein>
<organism evidence="1 2">
    <name type="scientific">Parabacteroides chinchillae</name>
    <dbReference type="NCBI Taxonomy" id="871327"/>
    <lineage>
        <taxon>Bacteria</taxon>
        <taxon>Pseudomonadati</taxon>
        <taxon>Bacteroidota</taxon>
        <taxon>Bacteroidia</taxon>
        <taxon>Bacteroidales</taxon>
        <taxon>Tannerellaceae</taxon>
        <taxon>Parabacteroides</taxon>
    </lineage>
</organism>
<evidence type="ECO:0000313" key="1">
    <source>
        <dbReference type="EMBL" id="SEG28782.1"/>
    </source>
</evidence>
<dbReference type="AlphaFoldDB" id="A0A8G2FCC3"/>
<accession>A0A8G2FCC3</accession>
<feature type="non-terminal residue" evidence="1">
    <location>
        <position position="1"/>
    </location>
</feature>